<dbReference type="InterPro" id="IPR050231">
    <property type="entry name" value="Iron_ascorbate_oxido_reductase"/>
</dbReference>
<dbReference type="GO" id="GO:0046872">
    <property type="term" value="F:metal ion binding"/>
    <property type="evidence" value="ECO:0007669"/>
    <property type="project" value="UniProtKB-KW"/>
</dbReference>
<dbReference type="PROSITE" id="PS51471">
    <property type="entry name" value="FE2OG_OXY"/>
    <property type="match status" value="1"/>
</dbReference>
<sequence length="296" mass="32138">MKPAPVPVLDLATATGAELVAGLQSSSCVFLTGMATFGADLAAMLASARAFFALPEREKSPVRWDGTGPWQGWQPVYDSGPAASPMERFELALPDPDPFPDADEWAGAFGQWPGHPAEFRSTWARYYRTMRELANHLVTELAKALSAPAADLPAWTARQHSNLCVNHYLAQAEPPEPGAIRSGAHTDIGGITLLWAENNPGGGLEARLDGAWVPVVFPPDALLLQAGDLLRWWSGGLIPANEHRVINPRRAPDVEQTDRYSVVFFHHPDLDAPVGPAATARTHVMRRQQDSYTLPS</sequence>
<evidence type="ECO:0000259" key="4">
    <source>
        <dbReference type="PROSITE" id="PS51471"/>
    </source>
</evidence>
<comment type="similarity">
    <text evidence="3">Belongs to the iron/ascorbate-dependent oxidoreductase family.</text>
</comment>
<organism evidence="5 6">
    <name type="scientific">Amycolatopsis alkalitolerans</name>
    <dbReference type="NCBI Taxonomy" id="2547244"/>
    <lineage>
        <taxon>Bacteria</taxon>
        <taxon>Bacillati</taxon>
        <taxon>Actinomycetota</taxon>
        <taxon>Actinomycetes</taxon>
        <taxon>Pseudonocardiales</taxon>
        <taxon>Pseudonocardiaceae</taxon>
        <taxon>Amycolatopsis</taxon>
    </lineage>
</organism>
<comment type="pathway">
    <text evidence="1">Antibiotic biosynthesis.</text>
</comment>
<keyword evidence="3" id="KW-0560">Oxidoreductase</keyword>
<dbReference type="Pfam" id="PF03171">
    <property type="entry name" value="2OG-FeII_Oxy"/>
    <property type="match status" value="1"/>
</dbReference>
<dbReference type="OrthoDB" id="21825at2"/>
<protein>
    <submittedName>
        <fullName evidence="5">Isopenicillin N synthase family oxygenase</fullName>
    </submittedName>
</protein>
<keyword evidence="3" id="KW-0408">Iron</keyword>
<dbReference type="GO" id="GO:0016491">
    <property type="term" value="F:oxidoreductase activity"/>
    <property type="evidence" value="ECO:0007669"/>
    <property type="project" value="UniProtKB-KW"/>
</dbReference>
<dbReference type="AlphaFoldDB" id="A0A5C4LSD1"/>
<dbReference type="InterPro" id="IPR005123">
    <property type="entry name" value="Oxoglu/Fe-dep_dioxygenase_dom"/>
</dbReference>
<gene>
    <name evidence="5" type="ORF">FG385_30820</name>
</gene>
<accession>A0A5C4LSD1</accession>
<proteinExistence type="inferred from homology"/>
<evidence type="ECO:0000256" key="1">
    <source>
        <dbReference type="ARBA" id="ARBA00004792"/>
    </source>
</evidence>
<evidence type="ECO:0000256" key="2">
    <source>
        <dbReference type="ARBA" id="ARBA00023194"/>
    </source>
</evidence>
<keyword evidence="2" id="KW-0045">Antibiotic biosynthesis</keyword>
<feature type="domain" description="Fe2OG dioxygenase" evidence="4">
    <location>
        <begin position="158"/>
        <end position="268"/>
    </location>
</feature>
<dbReference type="InterPro" id="IPR044861">
    <property type="entry name" value="IPNS-like_FE2OG_OXY"/>
</dbReference>
<evidence type="ECO:0000313" key="5">
    <source>
        <dbReference type="EMBL" id="TNC20455.1"/>
    </source>
</evidence>
<dbReference type="Gene3D" id="2.60.120.330">
    <property type="entry name" value="B-lactam Antibiotic, Isopenicillin N Synthase, Chain"/>
    <property type="match status" value="1"/>
</dbReference>
<dbReference type="InterPro" id="IPR027443">
    <property type="entry name" value="IPNS-like_sf"/>
</dbReference>
<comment type="caution">
    <text evidence="5">The sequence shown here is derived from an EMBL/GenBank/DDBJ whole genome shotgun (WGS) entry which is preliminary data.</text>
</comment>
<reference evidence="5 6" key="1">
    <citation type="submission" date="2019-06" db="EMBL/GenBank/DDBJ databases">
        <title>Amycolatopsis alkalitolerans sp. nov., isolated from Gastrodia elata Blume.</title>
        <authorList>
            <person name="Narsing Rao M.P."/>
            <person name="Li W.J."/>
        </authorList>
    </citation>
    <scope>NUCLEOTIDE SEQUENCE [LARGE SCALE GENOMIC DNA]</scope>
    <source>
        <strain evidence="5 6">SYSUP0005</strain>
    </source>
</reference>
<dbReference type="Proteomes" id="UP000305546">
    <property type="component" value="Unassembled WGS sequence"/>
</dbReference>
<dbReference type="SUPFAM" id="SSF51197">
    <property type="entry name" value="Clavaminate synthase-like"/>
    <property type="match status" value="1"/>
</dbReference>
<dbReference type="EMBL" id="VDFW01000043">
    <property type="protein sequence ID" value="TNC20455.1"/>
    <property type="molecule type" value="Genomic_DNA"/>
</dbReference>
<dbReference type="PANTHER" id="PTHR47990">
    <property type="entry name" value="2-OXOGLUTARATE (2OG) AND FE(II)-DEPENDENT OXYGENASE SUPERFAMILY PROTEIN-RELATED"/>
    <property type="match status" value="1"/>
</dbReference>
<evidence type="ECO:0000256" key="3">
    <source>
        <dbReference type="RuleBase" id="RU003682"/>
    </source>
</evidence>
<name>A0A5C4LSD1_9PSEU</name>
<dbReference type="GO" id="GO:0017000">
    <property type="term" value="P:antibiotic biosynthetic process"/>
    <property type="evidence" value="ECO:0007669"/>
    <property type="project" value="UniProtKB-KW"/>
</dbReference>
<keyword evidence="3" id="KW-0479">Metal-binding</keyword>
<keyword evidence="6" id="KW-1185">Reference proteome</keyword>
<evidence type="ECO:0000313" key="6">
    <source>
        <dbReference type="Proteomes" id="UP000305546"/>
    </source>
</evidence>
<dbReference type="RefSeq" id="WP_139100322.1">
    <property type="nucleotide sequence ID" value="NZ_VDFW01000043.1"/>
</dbReference>